<dbReference type="KEGG" id="smam:Mal15_46230"/>
<dbReference type="AlphaFoldDB" id="A0A5B9MGZ2"/>
<accession>A0A5B9MGZ2</accession>
<organism evidence="1 2">
    <name type="scientific">Stieleria maiorica</name>
    <dbReference type="NCBI Taxonomy" id="2795974"/>
    <lineage>
        <taxon>Bacteria</taxon>
        <taxon>Pseudomonadati</taxon>
        <taxon>Planctomycetota</taxon>
        <taxon>Planctomycetia</taxon>
        <taxon>Pirellulales</taxon>
        <taxon>Pirellulaceae</taxon>
        <taxon>Stieleria</taxon>
    </lineage>
</organism>
<keyword evidence="2" id="KW-1185">Reference proteome</keyword>
<dbReference type="EMBL" id="CP036264">
    <property type="protein sequence ID" value="QEG00553.1"/>
    <property type="molecule type" value="Genomic_DNA"/>
</dbReference>
<gene>
    <name evidence="1" type="ORF">Mal15_46230</name>
</gene>
<proteinExistence type="predicted"/>
<dbReference type="Proteomes" id="UP000321353">
    <property type="component" value="Chromosome"/>
</dbReference>
<protein>
    <submittedName>
        <fullName evidence="1">Uncharacterized protein</fullName>
    </submittedName>
</protein>
<sequence>MMPNCNIPCKLCGSWRAVNHRTNRTDGTYKSYAPY</sequence>
<name>A0A5B9MGZ2_9BACT</name>
<reference evidence="1 2" key="1">
    <citation type="submission" date="2019-02" db="EMBL/GenBank/DDBJ databases">
        <title>Planctomycetal bacteria perform biofilm scaping via a novel small molecule.</title>
        <authorList>
            <person name="Jeske O."/>
            <person name="Boedeker C."/>
            <person name="Wiegand S."/>
            <person name="Breitling P."/>
            <person name="Kallscheuer N."/>
            <person name="Jogler M."/>
            <person name="Rohde M."/>
            <person name="Petersen J."/>
            <person name="Medema M.H."/>
            <person name="Surup F."/>
            <person name="Jogler C."/>
        </authorList>
    </citation>
    <scope>NUCLEOTIDE SEQUENCE [LARGE SCALE GENOMIC DNA]</scope>
    <source>
        <strain evidence="1 2">Mal15</strain>
    </source>
</reference>
<evidence type="ECO:0000313" key="1">
    <source>
        <dbReference type="EMBL" id="QEG00553.1"/>
    </source>
</evidence>
<evidence type="ECO:0000313" key="2">
    <source>
        <dbReference type="Proteomes" id="UP000321353"/>
    </source>
</evidence>